<dbReference type="AlphaFoldDB" id="A0A4U1CSD5"/>
<evidence type="ECO:0000313" key="2">
    <source>
        <dbReference type="EMBL" id="TKC12047.1"/>
    </source>
</evidence>
<name>A0A4U1CSD5_9SPHI</name>
<reference evidence="2 3" key="1">
    <citation type="submission" date="2019-04" db="EMBL/GenBank/DDBJ databases">
        <title>Pedobacter sp. RP-3-22 sp. nov., isolated from Arctic soil.</title>
        <authorList>
            <person name="Dahal R.H."/>
            <person name="Kim D.-U."/>
        </authorList>
    </citation>
    <scope>NUCLEOTIDE SEQUENCE [LARGE SCALE GENOMIC DNA]</scope>
    <source>
        <strain evidence="2 3">RP-3-22</strain>
    </source>
</reference>
<evidence type="ECO:0008006" key="4">
    <source>
        <dbReference type="Google" id="ProtNLM"/>
    </source>
</evidence>
<evidence type="ECO:0000313" key="3">
    <source>
        <dbReference type="Proteomes" id="UP000309488"/>
    </source>
</evidence>
<proteinExistence type="predicted"/>
<evidence type="ECO:0000256" key="1">
    <source>
        <dbReference type="SAM" id="Phobius"/>
    </source>
</evidence>
<dbReference type="RefSeq" id="WP_136837960.1">
    <property type="nucleotide sequence ID" value="NZ_SWBR01000001.1"/>
</dbReference>
<protein>
    <recommendedName>
        <fullName evidence="4">Type II secretion system protein</fullName>
    </recommendedName>
</protein>
<sequence length="120" mass="13203">MARLIKKKIAGSTVIEVVIAMVIIMVVFVIAMKVFANVLNTGVSFRNIKAQNQLNVLSKKVEELGYVANGQVQIDSVNYELVEKESDVKNMASLEIKATQQGKLIGTVNTLFKVKPHAEN</sequence>
<feature type="transmembrane region" description="Helical" evidence="1">
    <location>
        <begin position="12"/>
        <end position="36"/>
    </location>
</feature>
<keyword evidence="3" id="KW-1185">Reference proteome</keyword>
<dbReference type="Proteomes" id="UP000309488">
    <property type="component" value="Unassembled WGS sequence"/>
</dbReference>
<dbReference type="OrthoDB" id="772240at2"/>
<accession>A0A4U1CSD5</accession>
<organism evidence="2 3">
    <name type="scientific">Pedobacter polaris</name>
    <dbReference type="NCBI Taxonomy" id="2571273"/>
    <lineage>
        <taxon>Bacteria</taxon>
        <taxon>Pseudomonadati</taxon>
        <taxon>Bacteroidota</taxon>
        <taxon>Sphingobacteriia</taxon>
        <taxon>Sphingobacteriales</taxon>
        <taxon>Sphingobacteriaceae</taxon>
        <taxon>Pedobacter</taxon>
    </lineage>
</organism>
<keyword evidence="1" id="KW-0812">Transmembrane</keyword>
<comment type="caution">
    <text evidence="2">The sequence shown here is derived from an EMBL/GenBank/DDBJ whole genome shotgun (WGS) entry which is preliminary data.</text>
</comment>
<keyword evidence="1" id="KW-1133">Transmembrane helix</keyword>
<gene>
    <name evidence="2" type="ORF">FA048_00055</name>
</gene>
<dbReference type="EMBL" id="SWBR01000001">
    <property type="protein sequence ID" value="TKC12047.1"/>
    <property type="molecule type" value="Genomic_DNA"/>
</dbReference>
<keyword evidence="1" id="KW-0472">Membrane</keyword>